<dbReference type="OrthoDB" id="1924966at2"/>
<protein>
    <recommendedName>
        <fullName evidence="4">Heme ABC transporter</fullName>
    </recommendedName>
</protein>
<dbReference type="Proteomes" id="UP000199300">
    <property type="component" value="Unassembled WGS sequence"/>
</dbReference>
<gene>
    <name evidence="2" type="ORF">SAMN04488134_102173</name>
</gene>
<dbReference type="AlphaFoldDB" id="A0A1H8K4N6"/>
<reference evidence="2 3" key="1">
    <citation type="submission" date="2016-10" db="EMBL/GenBank/DDBJ databases">
        <authorList>
            <person name="de Groot N.N."/>
        </authorList>
    </citation>
    <scope>NUCLEOTIDE SEQUENCE [LARGE SCALE GENOMIC DNA]</scope>
    <source>
        <strain evidence="2 3">CGMCC 1.10434</strain>
    </source>
</reference>
<keyword evidence="1" id="KW-0472">Membrane</keyword>
<keyword evidence="3" id="KW-1185">Reference proteome</keyword>
<name>A0A1H8K4N6_9BACI</name>
<evidence type="ECO:0000313" key="2">
    <source>
        <dbReference type="EMBL" id="SEN87913.1"/>
    </source>
</evidence>
<feature type="transmembrane region" description="Helical" evidence="1">
    <location>
        <begin position="55"/>
        <end position="75"/>
    </location>
</feature>
<dbReference type="STRING" id="872970.SAMN04488134_102173"/>
<dbReference type="EMBL" id="FODJ01000002">
    <property type="protein sequence ID" value="SEN87913.1"/>
    <property type="molecule type" value="Genomic_DNA"/>
</dbReference>
<organism evidence="2 3">
    <name type="scientific">Amphibacillus marinus</name>
    <dbReference type="NCBI Taxonomy" id="872970"/>
    <lineage>
        <taxon>Bacteria</taxon>
        <taxon>Bacillati</taxon>
        <taxon>Bacillota</taxon>
        <taxon>Bacilli</taxon>
        <taxon>Bacillales</taxon>
        <taxon>Bacillaceae</taxon>
        <taxon>Amphibacillus</taxon>
    </lineage>
</organism>
<evidence type="ECO:0000313" key="3">
    <source>
        <dbReference type="Proteomes" id="UP000199300"/>
    </source>
</evidence>
<accession>A0A1H8K4N6</accession>
<keyword evidence="1" id="KW-0812">Transmembrane</keyword>
<feature type="transmembrane region" description="Helical" evidence="1">
    <location>
        <begin position="31"/>
        <end position="49"/>
    </location>
</feature>
<evidence type="ECO:0008006" key="4">
    <source>
        <dbReference type="Google" id="ProtNLM"/>
    </source>
</evidence>
<sequence length="90" mass="9898">MIVQQKVKETKGDRPFQNIEVWTDLVNIKDLIIAVVITVTTTLAGYFIAPDQDPAPLIFGLSGAVIGFIISSIIIKPKRRFVEADKGGEQ</sequence>
<keyword evidence="1" id="KW-1133">Transmembrane helix</keyword>
<proteinExistence type="predicted"/>
<evidence type="ECO:0000256" key="1">
    <source>
        <dbReference type="SAM" id="Phobius"/>
    </source>
</evidence>